<gene>
    <name evidence="3" type="ORF">GO755_07820</name>
</gene>
<evidence type="ECO:0000256" key="1">
    <source>
        <dbReference type="SAM" id="SignalP"/>
    </source>
</evidence>
<accession>A0A7K1S823</accession>
<protein>
    <recommendedName>
        <fullName evidence="2">PKD/Chitinase domain-containing protein</fullName>
    </recommendedName>
</protein>
<dbReference type="Proteomes" id="UP000436006">
    <property type="component" value="Unassembled WGS sequence"/>
</dbReference>
<feature type="domain" description="PKD/Chitinase" evidence="2">
    <location>
        <begin position="657"/>
        <end position="724"/>
    </location>
</feature>
<name>A0A7K1S823_9BACT</name>
<dbReference type="NCBIfam" id="TIGR04534">
    <property type="entry name" value="ELWxxDGT_rpt"/>
    <property type="match status" value="1"/>
</dbReference>
<organism evidence="3 4">
    <name type="scientific">Spirosoma arboris</name>
    <dbReference type="NCBI Taxonomy" id="2682092"/>
    <lineage>
        <taxon>Bacteria</taxon>
        <taxon>Pseudomonadati</taxon>
        <taxon>Bacteroidota</taxon>
        <taxon>Cytophagia</taxon>
        <taxon>Cytophagales</taxon>
        <taxon>Cytophagaceae</taxon>
        <taxon>Spirosoma</taxon>
    </lineage>
</organism>
<comment type="caution">
    <text evidence="3">The sequence shown here is derived from an EMBL/GenBank/DDBJ whole genome shotgun (WGS) entry which is preliminary data.</text>
</comment>
<evidence type="ECO:0000259" key="2">
    <source>
        <dbReference type="SMART" id="SM00089"/>
    </source>
</evidence>
<feature type="chain" id="PRO_5029737572" description="PKD/Chitinase domain-containing protein" evidence="1">
    <location>
        <begin position="21"/>
        <end position="1123"/>
    </location>
</feature>
<dbReference type="RefSeq" id="WP_157584198.1">
    <property type="nucleotide sequence ID" value="NZ_WPIN01000003.1"/>
</dbReference>
<dbReference type="AlphaFoldDB" id="A0A7K1S823"/>
<evidence type="ECO:0000313" key="3">
    <source>
        <dbReference type="EMBL" id="MVM29935.1"/>
    </source>
</evidence>
<feature type="domain" description="PKD/Chitinase" evidence="2">
    <location>
        <begin position="957"/>
        <end position="1024"/>
    </location>
</feature>
<dbReference type="InterPro" id="IPR030916">
    <property type="entry name" value="ELWxxDGT_rpt"/>
</dbReference>
<evidence type="ECO:0000313" key="4">
    <source>
        <dbReference type="Proteomes" id="UP000436006"/>
    </source>
</evidence>
<dbReference type="SMART" id="SM00089">
    <property type="entry name" value="PKD"/>
    <property type="match status" value="5"/>
</dbReference>
<feature type="domain" description="PKD/Chitinase" evidence="2">
    <location>
        <begin position="496"/>
        <end position="563"/>
    </location>
</feature>
<feature type="signal peptide" evidence="1">
    <location>
        <begin position="1"/>
        <end position="20"/>
    </location>
</feature>
<feature type="domain" description="PKD/Chitinase" evidence="2">
    <location>
        <begin position="726"/>
        <end position="795"/>
    </location>
</feature>
<reference evidence="3 4" key="1">
    <citation type="submission" date="2019-12" db="EMBL/GenBank/DDBJ databases">
        <title>Spirosoma sp. HMF4905 genome sequencing and assembly.</title>
        <authorList>
            <person name="Kang H."/>
            <person name="Cha I."/>
            <person name="Kim H."/>
            <person name="Joh K."/>
        </authorList>
    </citation>
    <scope>NUCLEOTIDE SEQUENCE [LARGE SCALE GENOMIC DNA]</scope>
    <source>
        <strain evidence="3 4">HMF4905</strain>
    </source>
</reference>
<proteinExistence type="predicted"/>
<keyword evidence="1" id="KW-0732">Signal</keyword>
<dbReference type="InterPro" id="IPR022409">
    <property type="entry name" value="PKD/Chitinase_dom"/>
</dbReference>
<feature type="domain" description="PKD/Chitinase" evidence="2">
    <location>
        <begin position="888"/>
        <end position="955"/>
    </location>
</feature>
<keyword evidence="4" id="KW-1185">Reference proteome</keyword>
<dbReference type="EMBL" id="WPIN01000003">
    <property type="protein sequence ID" value="MVM29935.1"/>
    <property type="molecule type" value="Genomic_DNA"/>
</dbReference>
<sequence length="1123" mass="116438">MKKLYLLLFFICLQLTTAHAQISLIKEFGSCCRVAPFEPLNNLVIFNANDQLWRSDGTEAGTFRLNSSARFDLSSNNRCRIGNTIFFWFEGARELWKTDGTVAGTVMVKTLGCCFNGGPMVNVNGLLVFAFSTSAAGVEVWRSDGTEAGTYMVTDLIPGTGNGYYYNSPQAAVLDGYFYFLGPEQWNGTCNGPCASNGSNYNYSHALYRTDGTAAGTTKVENGGFDTYAMTAIGNKLVYTARMPYTFSCQGESYTSLTNVLMKVENGVASILKYPAEVYPYDNPSCSLEPIGYTFLNTSKFVKAGNYLYFRAQYQVGNETKYTIWRTDGTTTGTIQLIDYPYGSNPNVASTMFIDTWGIRDFNFGNIVYFSNYSDAAGIELWRSDGTPAGTYMLKDINPGTNHSYPSEFRTVNGITYFFANDGTHGIELWKTDGTTNGTQMVQDLNPVGSQPLQIENGGTNDNLYGISAGSTYYFWGNNGSQPGLFSTCASTPNLTITATPSLTITQGTTTTLKAAGAATYKWNTGATTASITVSQAGSYSVTGTSAGGCPATTTVEVVTVPGLTLTPSASVQAGCVDGTGALSSILSVSVTGGVPPYSYTWLAPSGVSLNPKNTSQVSSTIATGIRTITVRVASAAGGPTSTATISVTANARPTPGLSGNVNLCAGQSTTLTASGGVGYQWSTGQSGASQVVSPTLSTVYSVTVTNESGCKATKSSTVSVNAVPKVVIKGSPSLTLTQGSSATLTASGATTYVWSTGATTPAIVVSQAGPYSVTGISSGGCSATATTAVTVPPLVLIPSASVQAGCVDGTGALSSILSVSVTGGVPPYSYTWLAPSGVSLNPKNTSQVSSTIATGIRTITVRVASAAGGPTSTATISVTANARPTPGLSGNVNLCAGQSTTLTASGGVGYQWSTGQSGASLVVSPTLSTVYSVTVTNESGCKATKSSTVSVNAVPKVVIKGSPSLTLTQGSSATLTASGATTYVWSTGATTPAIVVSQAGPYSVTGSVATGCSRTTSVVMSVSGVASPRLAATEPTQSWQVRVLGNPPVNEYAEIEVQDAAGQTLQLSLNDITGHEISSQSVEVQDEVQRVRLRLGSLVGVYLLQVSDGVRKQTLRILSPTK</sequence>